<gene>
    <name evidence="2" type="ORF">NPX36_02235</name>
</gene>
<feature type="chain" id="PRO_5045897024" description="TonB C-terminal domain-containing protein" evidence="1">
    <location>
        <begin position="20"/>
        <end position="286"/>
    </location>
</feature>
<evidence type="ECO:0000313" key="3">
    <source>
        <dbReference type="Proteomes" id="UP001317001"/>
    </source>
</evidence>
<accession>A0ABY5NTI2</accession>
<name>A0ABY5NTI2_9FLAO</name>
<evidence type="ECO:0000256" key="1">
    <source>
        <dbReference type="SAM" id="SignalP"/>
    </source>
</evidence>
<dbReference type="Proteomes" id="UP001317001">
    <property type="component" value="Chromosome"/>
</dbReference>
<protein>
    <recommendedName>
        <fullName evidence="4">TonB C-terminal domain-containing protein</fullName>
    </recommendedName>
</protein>
<sequence>MKKVLIIFLVFCASTAMQAQESSAREDNKIYRFVQKQAAPKQEMSAFLQAFTNEFNPLVIPPKYDEISFKLQFVVEKNGLLSNAEIKGNEHAYGYIGEIIRVLKMMPAWKPAEKNGKIVRSFHTVPITLRFPMRNVDKALLDKAILERTVSTDYFEFECSCKLINSSTNQYNKVKEFSYSTADNSTFYSITIKEILLSNTTHHLNIIKADAALKKTAIKEVDYKSYKALEGHFSVNSNEVMYYNNTIYFIAGTYLINITVISPNAQISKFNFADLKRTFKLKTDTL</sequence>
<evidence type="ECO:0000313" key="2">
    <source>
        <dbReference type="EMBL" id="UUV21893.1"/>
    </source>
</evidence>
<dbReference type="Gene3D" id="3.30.1150.10">
    <property type="match status" value="1"/>
</dbReference>
<dbReference type="RefSeq" id="WP_257499813.1">
    <property type="nucleotide sequence ID" value="NZ_CP102382.1"/>
</dbReference>
<evidence type="ECO:0008006" key="4">
    <source>
        <dbReference type="Google" id="ProtNLM"/>
    </source>
</evidence>
<organism evidence="2 3">
    <name type="scientific">Paenimyroides aestuarii</name>
    <dbReference type="NCBI Taxonomy" id="2968490"/>
    <lineage>
        <taxon>Bacteria</taxon>
        <taxon>Pseudomonadati</taxon>
        <taxon>Bacteroidota</taxon>
        <taxon>Flavobacteriia</taxon>
        <taxon>Flavobacteriales</taxon>
        <taxon>Flavobacteriaceae</taxon>
        <taxon>Paenimyroides</taxon>
    </lineage>
</organism>
<feature type="signal peptide" evidence="1">
    <location>
        <begin position="1"/>
        <end position="19"/>
    </location>
</feature>
<keyword evidence="3" id="KW-1185">Reference proteome</keyword>
<dbReference type="EMBL" id="CP102382">
    <property type="protein sequence ID" value="UUV21893.1"/>
    <property type="molecule type" value="Genomic_DNA"/>
</dbReference>
<keyword evidence="1" id="KW-0732">Signal</keyword>
<reference evidence="2 3" key="1">
    <citation type="submission" date="2022-08" db="EMBL/GenBank/DDBJ databases">
        <title>Myroides zhujiangensis sp. nov., a novel bacterium isolated from sediment in the Pearl River Estuary.</title>
        <authorList>
            <person name="Cui L."/>
        </authorList>
    </citation>
    <scope>NUCLEOTIDE SEQUENCE [LARGE SCALE GENOMIC DNA]</scope>
    <source>
        <strain evidence="2 3">SCSIO 72103</strain>
    </source>
</reference>
<proteinExistence type="predicted"/>